<keyword evidence="1 3" id="KW-0378">Hydrolase</keyword>
<dbReference type="InterPro" id="IPR000073">
    <property type="entry name" value="AB_hydrolase_1"/>
</dbReference>
<proteinExistence type="predicted"/>
<evidence type="ECO:0000313" key="3">
    <source>
        <dbReference type="EMBL" id="GAA5049036.1"/>
    </source>
</evidence>
<organism evidence="3 4">
    <name type="scientific">Nocardia callitridis</name>
    <dbReference type="NCBI Taxonomy" id="648753"/>
    <lineage>
        <taxon>Bacteria</taxon>
        <taxon>Bacillati</taxon>
        <taxon>Actinomycetota</taxon>
        <taxon>Actinomycetes</taxon>
        <taxon>Mycobacteriales</taxon>
        <taxon>Nocardiaceae</taxon>
        <taxon>Nocardia</taxon>
    </lineage>
</organism>
<protein>
    <submittedName>
        <fullName evidence="3">Alpha/beta hydrolase</fullName>
    </submittedName>
</protein>
<sequence length="286" mass="29687">MGARGETRVNLGGMAIRDVVSVDGTEIVYRVSGPPEARALVLLHGWSADLRCWGDAADDLAERFRVIAVDLRGHGYSGKPATGYDDPKNWAGDVAAVLAAEKITADAVLLGWSYGGLVLSDYLAEHGAGALAGVIYSGSMANIGRDVPGAEVGSAMAAAIPGVFEESAGRAVRAFAAFGNANTGPGADKGPAAQRLFGASLATPPSVRKGLFYRTVDNTETLRALDIPVLVLHGADDPVVPVANGRYVAETAPKATASIWEGAQHGLFIEDRARFVAEVSGFIDNL</sequence>
<comment type="caution">
    <text evidence="3">The sequence shown here is derived from an EMBL/GenBank/DDBJ whole genome shotgun (WGS) entry which is preliminary data.</text>
</comment>
<dbReference type="PANTHER" id="PTHR43798">
    <property type="entry name" value="MONOACYLGLYCEROL LIPASE"/>
    <property type="match status" value="1"/>
</dbReference>
<evidence type="ECO:0000259" key="2">
    <source>
        <dbReference type="Pfam" id="PF12697"/>
    </source>
</evidence>
<evidence type="ECO:0000313" key="4">
    <source>
        <dbReference type="Proteomes" id="UP001500603"/>
    </source>
</evidence>
<dbReference type="InterPro" id="IPR029058">
    <property type="entry name" value="AB_hydrolase_fold"/>
</dbReference>
<dbReference type="EMBL" id="BAABJM010000001">
    <property type="protein sequence ID" value="GAA5049036.1"/>
    <property type="molecule type" value="Genomic_DNA"/>
</dbReference>
<dbReference type="PRINTS" id="PR00111">
    <property type="entry name" value="ABHYDROLASE"/>
</dbReference>
<dbReference type="PANTHER" id="PTHR43798:SF31">
    <property type="entry name" value="AB HYDROLASE SUPERFAMILY PROTEIN YCLE"/>
    <property type="match status" value="1"/>
</dbReference>
<dbReference type="Gene3D" id="3.40.50.1820">
    <property type="entry name" value="alpha/beta hydrolase"/>
    <property type="match status" value="1"/>
</dbReference>
<name>A0ABP9K4T9_9NOCA</name>
<dbReference type="GO" id="GO:0016787">
    <property type="term" value="F:hydrolase activity"/>
    <property type="evidence" value="ECO:0007669"/>
    <property type="project" value="UniProtKB-KW"/>
</dbReference>
<feature type="domain" description="AB hydrolase-1" evidence="2">
    <location>
        <begin position="40"/>
        <end position="277"/>
    </location>
</feature>
<evidence type="ECO:0000256" key="1">
    <source>
        <dbReference type="ARBA" id="ARBA00022801"/>
    </source>
</evidence>
<gene>
    <name evidence="3" type="ORF">GCM10023318_17570</name>
</gene>
<accession>A0ABP9K4T9</accession>
<dbReference type="Proteomes" id="UP001500603">
    <property type="component" value="Unassembled WGS sequence"/>
</dbReference>
<keyword evidence="4" id="KW-1185">Reference proteome</keyword>
<dbReference type="Pfam" id="PF12697">
    <property type="entry name" value="Abhydrolase_6"/>
    <property type="match status" value="1"/>
</dbReference>
<dbReference type="InterPro" id="IPR050266">
    <property type="entry name" value="AB_hydrolase_sf"/>
</dbReference>
<dbReference type="SUPFAM" id="SSF53474">
    <property type="entry name" value="alpha/beta-Hydrolases"/>
    <property type="match status" value="1"/>
</dbReference>
<reference evidence="4" key="1">
    <citation type="journal article" date="2019" name="Int. J. Syst. Evol. Microbiol.">
        <title>The Global Catalogue of Microorganisms (GCM) 10K type strain sequencing project: providing services to taxonomists for standard genome sequencing and annotation.</title>
        <authorList>
            <consortium name="The Broad Institute Genomics Platform"/>
            <consortium name="The Broad Institute Genome Sequencing Center for Infectious Disease"/>
            <person name="Wu L."/>
            <person name="Ma J."/>
        </authorList>
    </citation>
    <scope>NUCLEOTIDE SEQUENCE [LARGE SCALE GENOMIC DNA]</scope>
    <source>
        <strain evidence="4">JCM 18298</strain>
    </source>
</reference>